<keyword evidence="1" id="KW-1133">Transmembrane helix</keyword>
<gene>
    <name evidence="2" type="ORF">SVXNc_1008</name>
</gene>
<evidence type="ECO:0000256" key="1">
    <source>
        <dbReference type="SAM" id="Phobius"/>
    </source>
</evidence>
<evidence type="ECO:0000313" key="2">
    <source>
        <dbReference type="EMBL" id="WEL20000.1"/>
    </source>
</evidence>
<feature type="transmembrane region" description="Helical" evidence="1">
    <location>
        <begin position="12"/>
        <end position="34"/>
    </location>
</feature>
<dbReference type="GeneID" id="90590446"/>
<dbReference type="EMBL" id="CP104395">
    <property type="protein sequence ID" value="WEL20000.1"/>
    <property type="molecule type" value="Genomic_DNA"/>
</dbReference>
<reference evidence="2 3" key="1">
    <citation type="submission" date="2022-09" db="EMBL/GenBank/DDBJ databases">
        <title>Xylan utilization by haloarchaea-nanohaloarchaea associations.</title>
        <authorList>
            <person name="Yakimov M."/>
        </authorList>
    </citation>
    <scope>NUCLEOTIDE SEQUENCE [LARGE SCALE GENOMIC DNA]</scope>
    <source>
        <strain evidence="2 3">SVXNc</strain>
    </source>
</reference>
<name>A0ABY8CGZ1_9ARCH</name>
<dbReference type="Proteomes" id="UP001218034">
    <property type="component" value="Chromosome"/>
</dbReference>
<organism evidence="2 3">
    <name type="scientific">Candidatus Nanohalococcus occultus</name>
    <dbReference type="NCBI Taxonomy" id="2978047"/>
    <lineage>
        <taxon>Archaea</taxon>
        <taxon>Candidatus Nanohalarchaeota</taxon>
        <taxon>Candidatus Nanohalarchaeota incertae sedis</taxon>
        <taxon>Candidatus Nanohalococcus</taxon>
    </lineage>
</organism>
<accession>A0ABY8CGZ1</accession>
<protein>
    <submittedName>
        <fullName evidence="2">Uncharacterized protein</fullName>
    </submittedName>
</protein>
<keyword evidence="3" id="KW-1185">Reference proteome</keyword>
<proteinExistence type="predicted"/>
<dbReference type="RefSeq" id="WP_347721829.1">
    <property type="nucleotide sequence ID" value="NZ_CP104395.1"/>
</dbReference>
<sequence>MSLTAENALKKIPYTLMMLTGFGIIVSLFFTGLVDINIQTEDLGEDEFMAATVLQNLLTYQVPESKQGSLNYEYSGRRATLPVELFTQEATDSQLGYMEESSYCYIPEVNGLDGENFAVFIEPLSETSYDLECTQQQGISTRRQVTVYTEPVSAPVTLQGEKENVLARVSVYQIL</sequence>
<evidence type="ECO:0000313" key="3">
    <source>
        <dbReference type="Proteomes" id="UP001218034"/>
    </source>
</evidence>
<keyword evidence="1" id="KW-0812">Transmembrane</keyword>
<keyword evidence="1" id="KW-0472">Membrane</keyword>